<keyword evidence="3" id="KW-1185">Reference proteome</keyword>
<feature type="transmembrane region" description="Helical" evidence="1">
    <location>
        <begin position="34"/>
        <end position="56"/>
    </location>
</feature>
<sequence>MAFNKVKQFWQQRKRKLADYSADVREDWAVESPLWRWAVGLVLLLLLVIAGLGFFWSTEPDGFDVRAIAEQRVPVLDQRKRQVVGAVTTATLIELADQLLHKPGGYFSNDIAPPGVWMDNLPNWEYGVLIQVRDMSKAMREAFSRSQSQSREDPDLTLAEPRFNFDHNSWVWPSTESQYAEGITKLNHYLTRLVDDQAQDAQFYARADNLNYWLRTVESRLGSLSQRLSASVEKVRINTDLAGDTAAQQSTATPRELVIKTGWFEIDDVFYEARGTAWALLHLLKAIEVDFADVLEKKNARVSLQQIIRELESTQETLRSPMVLNGSGFGMLANHSLVMANYISRANAAIIDLRELLSQG</sequence>
<dbReference type="EMBL" id="JACHXZ010000004">
    <property type="protein sequence ID" value="MBB3169510.1"/>
    <property type="molecule type" value="Genomic_DNA"/>
</dbReference>
<reference evidence="2 3" key="1">
    <citation type="submission" date="2020-08" db="EMBL/GenBank/DDBJ databases">
        <title>Genomic Encyclopedia of Type Strains, Phase III (KMG-III): the genomes of soil and plant-associated and newly described type strains.</title>
        <authorList>
            <person name="Whitman W."/>
        </authorList>
    </citation>
    <scope>NUCLEOTIDE SEQUENCE [LARGE SCALE GENOMIC DNA]</scope>
    <source>
        <strain evidence="2 3">CECT 8571</strain>
    </source>
</reference>
<protein>
    <recommendedName>
        <fullName evidence="4">DUF2333 family protein</fullName>
    </recommendedName>
</protein>
<evidence type="ECO:0008006" key="4">
    <source>
        <dbReference type="Google" id="ProtNLM"/>
    </source>
</evidence>
<gene>
    <name evidence="2" type="ORF">FHS30_002723</name>
</gene>
<keyword evidence="1" id="KW-0472">Membrane</keyword>
<dbReference type="InterPro" id="IPR016936">
    <property type="entry name" value="UCP029693"/>
</dbReference>
<evidence type="ECO:0000313" key="2">
    <source>
        <dbReference type="EMBL" id="MBB3169510.1"/>
    </source>
</evidence>
<proteinExistence type="predicted"/>
<keyword evidence="1" id="KW-1133">Transmembrane helix</keyword>
<dbReference type="Proteomes" id="UP000559987">
    <property type="component" value="Unassembled WGS sequence"/>
</dbReference>
<organism evidence="2 3">
    <name type="scientific">Simiduia aestuariiviva</name>
    <dbReference type="NCBI Taxonomy" id="1510459"/>
    <lineage>
        <taxon>Bacteria</taxon>
        <taxon>Pseudomonadati</taxon>
        <taxon>Pseudomonadota</taxon>
        <taxon>Gammaproteobacteria</taxon>
        <taxon>Cellvibrionales</taxon>
        <taxon>Cellvibrionaceae</taxon>
        <taxon>Simiduia</taxon>
    </lineage>
</organism>
<comment type="caution">
    <text evidence="2">The sequence shown here is derived from an EMBL/GenBank/DDBJ whole genome shotgun (WGS) entry which is preliminary data.</text>
</comment>
<dbReference type="Pfam" id="PF10095">
    <property type="entry name" value="DUF2333"/>
    <property type="match status" value="1"/>
</dbReference>
<evidence type="ECO:0000313" key="3">
    <source>
        <dbReference type="Proteomes" id="UP000559987"/>
    </source>
</evidence>
<dbReference type="PIRSF" id="PIRSF029693">
    <property type="entry name" value="UCP029693"/>
    <property type="match status" value="1"/>
</dbReference>
<accession>A0A839USS1</accession>
<name>A0A839USS1_9GAMM</name>
<dbReference type="RefSeq" id="WP_183911017.1">
    <property type="nucleotide sequence ID" value="NZ_JACHXZ010000004.1"/>
</dbReference>
<keyword evidence="1" id="KW-0812">Transmembrane</keyword>
<dbReference type="AlphaFoldDB" id="A0A839USS1"/>
<evidence type="ECO:0000256" key="1">
    <source>
        <dbReference type="SAM" id="Phobius"/>
    </source>
</evidence>